<dbReference type="AlphaFoldDB" id="A0A1H6NKW0"/>
<gene>
    <name evidence="1" type="ORF">SAMN05660691_04127</name>
</gene>
<dbReference type="OrthoDB" id="9928419at2"/>
<reference evidence="2" key="1">
    <citation type="submission" date="2016-10" db="EMBL/GenBank/DDBJ databases">
        <authorList>
            <person name="Varghese N."/>
            <person name="Submissions S."/>
        </authorList>
    </citation>
    <scope>NUCLEOTIDE SEQUENCE [LARGE SCALE GENOMIC DNA]</scope>
    <source>
        <strain evidence="2">DSM 17616</strain>
    </source>
</reference>
<dbReference type="Proteomes" id="UP000199371">
    <property type="component" value="Unassembled WGS sequence"/>
</dbReference>
<keyword evidence="2" id="KW-1185">Reference proteome</keyword>
<evidence type="ECO:0000313" key="1">
    <source>
        <dbReference type="EMBL" id="SEI13802.1"/>
    </source>
</evidence>
<evidence type="ECO:0000313" key="2">
    <source>
        <dbReference type="Proteomes" id="UP000199371"/>
    </source>
</evidence>
<name>A0A1H6NKW0_9GAMM</name>
<dbReference type="STRING" id="173990.SAMN05660691_04127"/>
<sequence length="107" mass="12129">MNIELSVTVESTWRGPILDTVFPVLKATLEPDSDRPGSLSLEQEIKLADSSVVKVWCIYRGGEEFILHVYDSEFRTLFKVESPSKFYTEAVLPDGKQYQFKLGDAQP</sequence>
<accession>A0A1H6NKW0</accession>
<dbReference type="RefSeq" id="WP_092797123.1">
    <property type="nucleotide sequence ID" value="NZ_FNXF01000032.1"/>
</dbReference>
<protein>
    <submittedName>
        <fullName evidence="1">Uncharacterized protein</fullName>
    </submittedName>
</protein>
<proteinExistence type="predicted"/>
<dbReference type="EMBL" id="FNXF01000032">
    <property type="protein sequence ID" value="SEI13802.1"/>
    <property type="molecule type" value="Genomic_DNA"/>
</dbReference>
<organism evidence="1 2">
    <name type="scientific">Rheinheimera pacifica</name>
    <dbReference type="NCBI Taxonomy" id="173990"/>
    <lineage>
        <taxon>Bacteria</taxon>
        <taxon>Pseudomonadati</taxon>
        <taxon>Pseudomonadota</taxon>
        <taxon>Gammaproteobacteria</taxon>
        <taxon>Chromatiales</taxon>
        <taxon>Chromatiaceae</taxon>
        <taxon>Rheinheimera</taxon>
    </lineage>
</organism>